<feature type="compositionally biased region" description="Basic and acidic residues" evidence="18">
    <location>
        <begin position="849"/>
        <end position="865"/>
    </location>
</feature>
<dbReference type="SUPFAM" id="SSF48371">
    <property type="entry name" value="ARM repeat"/>
    <property type="match status" value="1"/>
</dbReference>
<evidence type="ECO:0000256" key="3">
    <source>
        <dbReference type="ARBA" id="ARBA00006613"/>
    </source>
</evidence>
<feature type="region of interest" description="Disordered" evidence="18">
    <location>
        <begin position="647"/>
        <end position="695"/>
    </location>
</feature>
<dbReference type="InterPro" id="IPR017105">
    <property type="entry name" value="AP3_complex_dsu"/>
</dbReference>
<evidence type="ECO:0000256" key="17">
    <source>
        <dbReference type="ARBA" id="ARBA00077434"/>
    </source>
</evidence>
<keyword evidence="7" id="KW-0677">Repeat</keyword>
<dbReference type="GO" id="GO:0043195">
    <property type="term" value="C:terminal bouton"/>
    <property type="evidence" value="ECO:0007669"/>
    <property type="project" value="TreeGrafter"/>
</dbReference>
<name>A0A2U3VKW7_ODORO</name>
<evidence type="ECO:0000256" key="15">
    <source>
        <dbReference type="ARBA" id="ARBA00076631"/>
    </source>
</evidence>
<dbReference type="GO" id="GO:0000139">
    <property type="term" value="C:Golgi membrane"/>
    <property type="evidence" value="ECO:0007669"/>
    <property type="project" value="UniProtKB-SubCell"/>
</dbReference>
<sequence length="1208" mass="135835">MALKMVKGSIDRMFDKNLQDLVRGIRNHKEDEAKYISQCIDEIKQELKQDNIAVKANAVCKLTYLQMLGYDISWAAFNIIEVMSASKFTFKRIGYLAASQCFHEGTDVIMLTTNQIRKDLSSPSQYDTGVALTGLSCFVTPDLARDLANDIMTLMSHTKPYIRKKAVLIMYKVFLKYPESLRPAFPRLKEKLEDPDPGVQSAAVNVICELARRNPKNYLSLAPLFFKLMTSSTNNWVLIKIIKLFGALTPLEPRLGKKLIEPLTNLIHSTSAMSLLYECVNTVIAVLISLSSGMPNHSASIQLCVQKLRILIEDSDQNLKYLGLLAMSKILRTHPRSVQAHKDLVLQCLDDKDESIRLRALDLLRGMVSKKNLVEIVKKLMSHVDKAEGTTYRDELLTKIIDICSQCNYQHITNFQWYISVLVELTRLEGTRHGHLIAAQMLDVAIRVKAIRKFAVSQMSALLDSAHLVASSTQRNGICEVLYAAAWICGEFSEHLQEPRQTLEAMLRPKVTTLPGHIQAVYVQNVVKLYASILQQKEQAAEPEAAQDVTQLMVDRLPQFVQSADLEVQERASCILQLVKHIQKLQAKDVPVAEEVSALFAGELNPVAPKAQKKVPVPEGLDLDAWINEPPSDSESEDEKPKGIFHDEEQRHAKQRLPEADEEELARRREARKQEQANNPFYIKSSPSPQKRYQDMPGVEHIPVVQIDLSVPLKVPGMPMSDQYVKLEEERRHRQRLEKGRKKKKTKEKGKPRRHGSLHTESDEDITPAQQVDIVTEEMPENALPSDEDDKDPNDPYRALDIDLDRPLADSEKLPVQKHRNVDTSKCADKEDVPVVEKKVKKPKKKEKQHREKEREKTAKGKEKEGEDLDFWLSTTPLPAAAPALVRAWGAASNAIIAAPKEEGEGPRRGEQGDKEDSTQDPEKKSSKHKKKKHKKEKEEKSKDKKKSKKKLPSDEAAEPVENGALDEEPLPPMSSYCLLAENSYIRMTYDIQGSLQKDSQVTVSVVLENQSRSFLKNMELNVLDSLNTKLARPEGSSVHDGVPVPFQLPPGISSEAQFVFTIQSIVMAQKLKGTLSFIAKNDEGSTHEKLDFKLHFSCTSYLVTTPCYSDAFAKLLESGDLSMSSIKVDGISMSFQNLLAKICFHHHFSVVERVDSCASMYSRSIQGHHVCLLMKKGEKSVSVDGKCSDSTLLSNLLEELKATLAKC</sequence>
<organism evidence="20 21">
    <name type="scientific">Odobenus rosmarus divergens</name>
    <name type="common">Pacific walrus</name>
    <dbReference type="NCBI Taxonomy" id="9708"/>
    <lineage>
        <taxon>Eukaryota</taxon>
        <taxon>Metazoa</taxon>
        <taxon>Chordata</taxon>
        <taxon>Craniata</taxon>
        <taxon>Vertebrata</taxon>
        <taxon>Euteleostomi</taxon>
        <taxon>Mammalia</taxon>
        <taxon>Eutheria</taxon>
        <taxon>Laurasiatheria</taxon>
        <taxon>Carnivora</taxon>
        <taxon>Caniformia</taxon>
        <taxon>Pinnipedia</taxon>
        <taxon>Odobenidae</taxon>
        <taxon>Odobenus</taxon>
    </lineage>
</organism>
<dbReference type="Pfam" id="PF26171">
    <property type="entry name" value="Mu_AP3"/>
    <property type="match status" value="1"/>
</dbReference>
<feature type="compositionally biased region" description="Acidic residues" evidence="18">
    <location>
        <begin position="775"/>
        <end position="792"/>
    </location>
</feature>
<evidence type="ECO:0000256" key="12">
    <source>
        <dbReference type="ARBA" id="ARBA00023136"/>
    </source>
</evidence>
<evidence type="ECO:0000256" key="7">
    <source>
        <dbReference type="ARBA" id="ARBA00022737"/>
    </source>
</evidence>
<keyword evidence="10" id="KW-0333">Golgi apparatus</keyword>
<dbReference type="InterPro" id="IPR058898">
    <property type="entry name" value="Mu_AP3"/>
</dbReference>
<dbReference type="OrthoDB" id="10264595at2759"/>
<dbReference type="STRING" id="9708.A0A2U3VKW7"/>
<comment type="subcellular location">
    <subcellularLocation>
        <location evidence="2">Cytoplasm</location>
    </subcellularLocation>
    <subcellularLocation>
        <location evidence="1">Golgi apparatus membrane</location>
        <topology evidence="1">Peripheral membrane protein</topology>
        <orientation evidence="1">Cytoplasmic side</orientation>
    </subcellularLocation>
</comment>
<comment type="similarity">
    <text evidence="3">Belongs to the adaptor complexes large subunit family.</text>
</comment>
<dbReference type="Gene3D" id="3.30.450.50">
    <property type="entry name" value="Longin domain"/>
    <property type="match status" value="1"/>
</dbReference>
<dbReference type="Pfam" id="PF01602">
    <property type="entry name" value="Adaptin_N"/>
    <property type="match status" value="1"/>
</dbReference>
<evidence type="ECO:0000256" key="16">
    <source>
        <dbReference type="ARBA" id="ARBA00076924"/>
    </source>
</evidence>
<dbReference type="GO" id="GO:0006623">
    <property type="term" value="P:protein targeting to vacuole"/>
    <property type="evidence" value="ECO:0007669"/>
    <property type="project" value="TreeGrafter"/>
</dbReference>
<evidence type="ECO:0000256" key="6">
    <source>
        <dbReference type="ARBA" id="ARBA00022553"/>
    </source>
</evidence>
<dbReference type="CTD" id="8943"/>
<proteinExistence type="inferred from homology"/>
<evidence type="ECO:0000256" key="13">
    <source>
        <dbReference type="ARBA" id="ARBA00055970"/>
    </source>
</evidence>
<evidence type="ECO:0000256" key="8">
    <source>
        <dbReference type="ARBA" id="ARBA00022927"/>
    </source>
</evidence>
<feature type="region of interest" description="Disordered" evidence="18">
    <location>
        <begin position="724"/>
        <end position="869"/>
    </location>
</feature>
<dbReference type="GO" id="GO:0048499">
    <property type="term" value="P:synaptic vesicle membrane organization"/>
    <property type="evidence" value="ECO:0007669"/>
    <property type="project" value="TreeGrafter"/>
</dbReference>
<evidence type="ECO:0000256" key="4">
    <source>
        <dbReference type="ARBA" id="ARBA00022448"/>
    </source>
</evidence>
<dbReference type="SMART" id="SM01354">
    <property type="entry name" value="BLVR"/>
    <property type="match status" value="1"/>
</dbReference>
<dbReference type="GO" id="GO:0016182">
    <property type="term" value="P:synaptic vesicle budding from endosome"/>
    <property type="evidence" value="ECO:0007669"/>
    <property type="project" value="TreeGrafter"/>
</dbReference>
<evidence type="ECO:0000256" key="18">
    <source>
        <dbReference type="SAM" id="MobiDB-lite"/>
    </source>
</evidence>
<keyword evidence="4" id="KW-0813">Transport</keyword>
<keyword evidence="11" id="KW-0175">Coiled coil</keyword>
<dbReference type="FunFam" id="3.30.450.50:FF:000001">
    <property type="entry name" value="AP-3 complex subunit delta-1, putative"/>
    <property type="match status" value="1"/>
</dbReference>
<feature type="region of interest" description="Disordered" evidence="18">
    <location>
        <begin position="897"/>
        <end position="972"/>
    </location>
</feature>
<keyword evidence="9" id="KW-0007">Acetylation</keyword>
<dbReference type="InParanoid" id="A0A2U3VKW7"/>
<keyword evidence="12" id="KW-0472">Membrane</keyword>
<evidence type="ECO:0000313" key="20">
    <source>
        <dbReference type="Proteomes" id="UP000245340"/>
    </source>
</evidence>
<evidence type="ECO:0000256" key="10">
    <source>
        <dbReference type="ARBA" id="ARBA00023034"/>
    </source>
</evidence>
<feature type="compositionally biased region" description="Basic and acidic residues" evidence="18">
    <location>
        <begin position="793"/>
        <end position="838"/>
    </location>
</feature>
<gene>
    <name evidence="21" type="primary">AP3D1</name>
</gene>
<feature type="compositionally biased region" description="Basic and acidic residues" evidence="18">
    <location>
        <begin position="900"/>
        <end position="925"/>
    </location>
</feature>
<evidence type="ECO:0000259" key="19">
    <source>
        <dbReference type="SMART" id="SM01354"/>
    </source>
</evidence>
<dbReference type="GO" id="GO:0010008">
    <property type="term" value="C:endosome membrane"/>
    <property type="evidence" value="ECO:0007669"/>
    <property type="project" value="TreeGrafter"/>
</dbReference>
<keyword evidence="6" id="KW-0597">Phosphoprotein</keyword>
<evidence type="ECO:0000256" key="14">
    <source>
        <dbReference type="ARBA" id="ARBA00071053"/>
    </source>
</evidence>
<protein>
    <recommendedName>
        <fullName evidence="14">AP-3 complex subunit delta-1</fullName>
    </recommendedName>
    <alternativeName>
        <fullName evidence="15">AP-3 complex subunit delta</fullName>
    </alternativeName>
    <alternativeName>
        <fullName evidence="17">Adaptor-related protein complex 3 subunit delta-1</fullName>
    </alternativeName>
    <alternativeName>
        <fullName evidence="16">Delta-adaptin</fullName>
    </alternativeName>
</protein>
<dbReference type="GO" id="GO:1904115">
    <property type="term" value="C:axon cytoplasm"/>
    <property type="evidence" value="ECO:0007669"/>
    <property type="project" value="GOC"/>
</dbReference>
<dbReference type="InterPro" id="IPR010474">
    <property type="entry name" value="AP3D_dom_metazoa"/>
</dbReference>
<dbReference type="InterPro" id="IPR011989">
    <property type="entry name" value="ARM-like"/>
</dbReference>
<dbReference type="Pfam" id="PF06375">
    <property type="entry name" value="AP3D1"/>
    <property type="match status" value="1"/>
</dbReference>
<dbReference type="AlphaFoldDB" id="A0A2U3VKW7"/>
<dbReference type="Proteomes" id="UP000245340">
    <property type="component" value="Unplaced"/>
</dbReference>
<accession>A0A2U3VKW7</accession>
<dbReference type="GO" id="GO:0048490">
    <property type="term" value="P:anterograde synaptic vesicle transport"/>
    <property type="evidence" value="ECO:0007669"/>
    <property type="project" value="TreeGrafter"/>
</dbReference>
<keyword evidence="20" id="KW-1185">Reference proteome</keyword>
<evidence type="ECO:0000256" key="1">
    <source>
        <dbReference type="ARBA" id="ARBA00004255"/>
    </source>
</evidence>
<reference evidence="21" key="1">
    <citation type="submission" date="2025-08" db="UniProtKB">
        <authorList>
            <consortium name="RefSeq"/>
        </authorList>
    </citation>
    <scope>IDENTIFICATION</scope>
</reference>
<feature type="region of interest" description="Disordered" evidence="18">
    <location>
        <begin position="622"/>
        <end position="641"/>
    </location>
</feature>
<dbReference type="GeneID" id="101367906"/>
<dbReference type="PANTHER" id="PTHR22781">
    <property type="entry name" value="DELTA ADAPTIN-RELATED"/>
    <property type="match status" value="1"/>
</dbReference>
<keyword evidence="8" id="KW-0653">Protein transport</keyword>
<evidence type="ECO:0000256" key="5">
    <source>
        <dbReference type="ARBA" id="ARBA00022490"/>
    </source>
</evidence>
<dbReference type="PANTHER" id="PTHR22781:SF12">
    <property type="entry name" value="AP-3 COMPLEX SUBUNIT DELTA-1"/>
    <property type="match status" value="1"/>
</dbReference>
<evidence type="ECO:0000256" key="9">
    <source>
        <dbReference type="ARBA" id="ARBA00022990"/>
    </source>
</evidence>
<feature type="compositionally biased region" description="Basic and acidic residues" evidence="18">
    <location>
        <begin position="647"/>
        <end position="675"/>
    </location>
</feature>
<dbReference type="InterPro" id="IPR016024">
    <property type="entry name" value="ARM-type_fold"/>
</dbReference>
<feature type="domain" description="AP-3 complex subunit delta" evidence="19">
    <location>
        <begin position="660"/>
        <end position="805"/>
    </location>
</feature>
<evidence type="ECO:0000256" key="2">
    <source>
        <dbReference type="ARBA" id="ARBA00004496"/>
    </source>
</evidence>
<dbReference type="Gene3D" id="1.25.10.10">
    <property type="entry name" value="Leucine-rich Repeat Variant"/>
    <property type="match status" value="1"/>
</dbReference>
<dbReference type="FunFam" id="1.25.10.10:FF:000055">
    <property type="entry name" value="AP-3 complex subunit delta"/>
    <property type="match status" value="1"/>
</dbReference>
<feature type="compositionally biased region" description="Basic residues" evidence="18">
    <location>
        <begin position="926"/>
        <end position="936"/>
    </location>
</feature>
<evidence type="ECO:0000313" key="21">
    <source>
        <dbReference type="RefSeq" id="XP_004395450.1"/>
    </source>
</evidence>
<comment type="function">
    <text evidence="13">Part of the AP-3 complex, an adaptor-related complex which is not clathrin-associated. The complex is associated with the Golgi region as well as more peripheral structures. It facilitates the budding of vesicles from the Golgi membrane and may be directly involved in trafficking to lysosomes. Involved in process of CD8+ T-cell and NK cell degranulation. In concert with the BLOC-1 complex, AP-3 is required to target cargos into vesicles assembled at cell bodies for delivery into neurites and nerve terminals.</text>
</comment>
<evidence type="ECO:0000256" key="11">
    <source>
        <dbReference type="ARBA" id="ARBA00023054"/>
    </source>
</evidence>
<dbReference type="InterPro" id="IPR002553">
    <property type="entry name" value="Clathrin/coatomer_adapt-like_N"/>
</dbReference>
<dbReference type="GO" id="GO:0030123">
    <property type="term" value="C:AP-3 adaptor complex"/>
    <property type="evidence" value="ECO:0007669"/>
    <property type="project" value="InterPro"/>
</dbReference>
<dbReference type="GO" id="GO:0098830">
    <property type="term" value="C:presynaptic endosome"/>
    <property type="evidence" value="ECO:0007669"/>
    <property type="project" value="TreeGrafter"/>
</dbReference>
<dbReference type="RefSeq" id="XP_004395450.1">
    <property type="nucleotide sequence ID" value="XM_004395393.1"/>
</dbReference>
<feature type="compositionally biased region" description="Basic residues" evidence="18">
    <location>
        <begin position="839"/>
        <end position="848"/>
    </location>
</feature>
<dbReference type="GO" id="GO:0006896">
    <property type="term" value="P:Golgi to vacuole transport"/>
    <property type="evidence" value="ECO:0007669"/>
    <property type="project" value="TreeGrafter"/>
</dbReference>
<keyword evidence="5" id="KW-0963">Cytoplasm</keyword>
<feature type="compositionally biased region" description="Basic residues" evidence="18">
    <location>
        <begin position="733"/>
        <end position="757"/>
    </location>
</feature>
<dbReference type="GO" id="GO:0098943">
    <property type="term" value="P:neurotransmitter receptor transport, postsynaptic endosome to lysosome"/>
    <property type="evidence" value="ECO:0007669"/>
    <property type="project" value="TreeGrafter"/>
</dbReference>